<dbReference type="EMBL" id="JACOOK010000003">
    <property type="protein sequence ID" value="MBC5616779.1"/>
    <property type="molecule type" value="Genomic_DNA"/>
</dbReference>
<gene>
    <name evidence="1" type="ORF">H8S08_07065</name>
</gene>
<reference evidence="1 2" key="1">
    <citation type="submission" date="2020-08" db="EMBL/GenBank/DDBJ databases">
        <title>Genome public.</title>
        <authorList>
            <person name="Liu C."/>
            <person name="Sun Q."/>
        </authorList>
    </citation>
    <scope>NUCLEOTIDE SEQUENCE [LARGE SCALE GENOMIC DNA]</scope>
    <source>
        <strain evidence="1 2">New-7</strain>
    </source>
</reference>
<name>A0ABR7CM91_9BACT</name>
<dbReference type="Proteomes" id="UP000636891">
    <property type="component" value="Unassembled WGS sequence"/>
</dbReference>
<sequence length="182" mass="21090">MKTLLLSALLCIATLQMPGARSQPRPGMQDIYFFCSAVAETNDGIRRDEDFEDDNDPLYVHRPIFFTMYSKSKDIYVCFDHYNYNPTELAKIRSVNPAKDQLEIMITSRGMLKFIYELKPITLEDKLASFRTKEEAWTWVDSVKATGKRIYILDWNDSFNQNGNGQIKLIQVIPTATNRPLY</sequence>
<evidence type="ECO:0000313" key="2">
    <source>
        <dbReference type="Proteomes" id="UP000636891"/>
    </source>
</evidence>
<keyword evidence="2" id="KW-1185">Reference proteome</keyword>
<dbReference type="RefSeq" id="WP_125147188.1">
    <property type="nucleotide sequence ID" value="NZ_JACOOK010000003.1"/>
</dbReference>
<organism evidence="1 2">
    <name type="scientific">Alistipes hominis</name>
    <dbReference type="NCBI Taxonomy" id="2763015"/>
    <lineage>
        <taxon>Bacteria</taxon>
        <taxon>Pseudomonadati</taxon>
        <taxon>Bacteroidota</taxon>
        <taxon>Bacteroidia</taxon>
        <taxon>Bacteroidales</taxon>
        <taxon>Rikenellaceae</taxon>
        <taxon>Alistipes</taxon>
    </lineage>
</organism>
<accession>A0ABR7CM91</accession>
<proteinExistence type="predicted"/>
<protein>
    <submittedName>
        <fullName evidence="1">Uncharacterized protein</fullName>
    </submittedName>
</protein>
<comment type="caution">
    <text evidence="1">The sequence shown here is derived from an EMBL/GenBank/DDBJ whole genome shotgun (WGS) entry which is preliminary data.</text>
</comment>
<evidence type="ECO:0000313" key="1">
    <source>
        <dbReference type="EMBL" id="MBC5616779.1"/>
    </source>
</evidence>